<dbReference type="Proteomes" id="UP000630445">
    <property type="component" value="Unassembled WGS sequence"/>
</dbReference>
<sequence length="753" mass="85432">MTDLTPGPHVQHAENTSTNREKKRTRVQLSCTACRSRKLKCCRTYPCTNCKKRGEAASCTFVGRGPRGRPSQGRTSPTLVQDRLQHLENLILSFTQKKSSEQSQSSSASEQQNTPSTTAGDAVQPVLEKASSGLEPESRGSAPESTGRLLDNEAGSSYFDGAHWRGILEEVNEVKGYLQQETDEESEEEIMDDNFFDSSSPALLLGLNKPASKEELLADIPPRPVADRLVSQFLHSKEPLLVVIHFPTFQKEYNQFWLDPQGVSLPWLGLLYAIFTLAVSVMNTIEESVPQALGDHLVAAAKFRKRTVQCLVQANYITPGGYKVEALFLYTMGEFLRSCDAQAGVSFMLGLTIRLAMRMGYHREPRNFPKISAFDGEMRRRIWAVMSQLDTLISFQVGLPRTIQAWQHDVEPPRNLFDEDFDENTQELPLSRPETELTTLCYTRAKGRVMSVFGRISDLAYSREPVTYEQTLEIDRHLEEAHDQIPSKIRIRPMEQSITDPSDLILKRFTLEILYQKCRCVLHRRYLAEFHDNMRYAYSRWVCMTAAKQILQHQAVLHYESQPGGQLYRERRFPNSIQNTDYLLAAMIICLELSHGHPSEPQTNSQSNDMRVIIKGREDLLAVLETTHQVFKDMRRRSADAQKAYAAMSIMLRRVKKSTEHAVDSTGSSTGQEFNTTSDVSPPPYDGWQNQQDPSSVLAHDQINAMQSPFGSLGVIEEMLDAPTNLDWRLWDQQIQGFEDANARTFWYPGLES</sequence>
<dbReference type="GO" id="GO:0005634">
    <property type="term" value="C:nucleus"/>
    <property type="evidence" value="ECO:0007669"/>
    <property type="project" value="UniProtKB-SubCell"/>
</dbReference>
<keyword evidence="2" id="KW-0479">Metal-binding</keyword>
<dbReference type="GO" id="GO:0006351">
    <property type="term" value="P:DNA-templated transcription"/>
    <property type="evidence" value="ECO:0007669"/>
    <property type="project" value="InterPro"/>
</dbReference>
<dbReference type="PANTHER" id="PTHR31001:SF86">
    <property type="entry name" value="ZN(II)2CYS6 TRANSCRIPTION FACTOR (EUROFUNG)"/>
    <property type="match status" value="1"/>
</dbReference>
<dbReference type="EMBL" id="JACBAF010002274">
    <property type="protein sequence ID" value="KAF7159568.1"/>
    <property type="molecule type" value="Genomic_DNA"/>
</dbReference>
<comment type="subcellular location">
    <subcellularLocation>
        <location evidence="1">Nucleus</location>
    </subcellularLocation>
</comment>
<dbReference type="Pfam" id="PF04082">
    <property type="entry name" value="Fungal_trans"/>
    <property type="match status" value="1"/>
</dbReference>
<dbReference type="EMBL" id="JACBAD010002080">
    <property type="protein sequence ID" value="KAF7117877.1"/>
    <property type="molecule type" value="Genomic_DNA"/>
</dbReference>
<feature type="region of interest" description="Disordered" evidence="7">
    <location>
        <begin position="96"/>
        <end position="153"/>
    </location>
</feature>
<keyword evidence="3" id="KW-0805">Transcription regulation</keyword>
<evidence type="ECO:0000313" key="10">
    <source>
        <dbReference type="EMBL" id="KAF7159568.1"/>
    </source>
</evidence>
<evidence type="ECO:0000256" key="4">
    <source>
        <dbReference type="ARBA" id="ARBA00023125"/>
    </source>
</evidence>
<dbReference type="SMART" id="SM00066">
    <property type="entry name" value="GAL4"/>
    <property type="match status" value="1"/>
</dbReference>
<evidence type="ECO:0000256" key="3">
    <source>
        <dbReference type="ARBA" id="ARBA00023015"/>
    </source>
</evidence>
<gene>
    <name evidence="9" type="ORF">CNMCM5793_007208</name>
    <name evidence="10" type="ORF">CNMCM6106_006825</name>
</gene>
<keyword evidence="11" id="KW-1185">Reference proteome</keyword>
<keyword evidence="5" id="KW-0804">Transcription</keyword>
<dbReference type="SMART" id="SM00906">
    <property type="entry name" value="Fungal_trans"/>
    <property type="match status" value="1"/>
</dbReference>
<dbReference type="GO" id="GO:0000981">
    <property type="term" value="F:DNA-binding transcription factor activity, RNA polymerase II-specific"/>
    <property type="evidence" value="ECO:0007669"/>
    <property type="project" value="InterPro"/>
</dbReference>
<evidence type="ECO:0000259" key="8">
    <source>
        <dbReference type="PROSITE" id="PS50048"/>
    </source>
</evidence>
<dbReference type="Gene3D" id="4.10.240.10">
    <property type="entry name" value="Zn(2)-C6 fungal-type DNA-binding domain"/>
    <property type="match status" value="1"/>
</dbReference>
<dbReference type="PROSITE" id="PS50048">
    <property type="entry name" value="ZN2_CY6_FUNGAL_2"/>
    <property type="match status" value="1"/>
</dbReference>
<dbReference type="Pfam" id="PF00172">
    <property type="entry name" value="Zn_clus"/>
    <property type="match status" value="1"/>
</dbReference>
<feature type="region of interest" description="Disordered" evidence="7">
    <location>
        <begin position="659"/>
        <end position="695"/>
    </location>
</feature>
<evidence type="ECO:0000256" key="2">
    <source>
        <dbReference type="ARBA" id="ARBA00022723"/>
    </source>
</evidence>
<evidence type="ECO:0000256" key="5">
    <source>
        <dbReference type="ARBA" id="ARBA00023163"/>
    </source>
</evidence>
<reference evidence="9" key="1">
    <citation type="submission" date="2020-06" db="EMBL/GenBank/DDBJ databases">
        <title>Draft genome sequences of strains closely related to Aspergillus parafelis and Aspergillus hiratsukae.</title>
        <authorList>
            <person name="Dos Santos R.A.C."/>
            <person name="Rivero-Menendez O."/>
            <person name="Steenwyk J.L."/>
            <person name="Mead M.E."/>
            <person name="Goldman G.H."/>
            <person name="Alastruey-Izquierdo A."/>
            <person name="Rokas A."/>
        </authorList>
    </citation>
    <scope>NUCLEOTIDE SEQUENCE</scope>
    <source>
        <strain evidence="9">CNM-CM5793</strain>
        <strain evidence="10">CNM-CM6106</strain>
    </source>
</reference>
<name>A0A8H6P5R9_9EURO</name>
<dbReference type="CDD" id="cd12148">
    <property type="entry name" value="fungal_TF_MHR"/>
    <property type="match status" value="1"/>
</dbReference>
<dbReference type="InterPro" id="IPR050613">
    <property type="entry name" value="Sec_Metabolite_Reg"/>
</dbReference>
<proteinExistence type="predicted"/>
<keyword evidence="6" id="KW-0539">Nucleus</keyword>
<dbReference type="SUPFAM" id="SSF57701">
    <property type="entry name" value="Zn2/Cys6 DNA-binding domain"/>
    <property type="match status" value="1"/>
</dbReference>
<organism evidence="9 11">
    <name type="scientific">Aspergillus hiratsukae</name>
    <dbReference type="NCBI Taxonomy" id="1194566"/>
    <lineage>
        <taxon>Eukaryota</taxon>
        <taxon>Fungi</taxon>
        <taxon>Dikarya</taxon>
        <taxon>Ascomycota</taxon>
        <taxon>Pezizomycotina</taxon>
        <taxon>Eurotiomycetes</taxon>
        <taxon>Eurotiomycetidae</taxon>
        <taxon>Eurotiales</taxon>
        <taxon>Aspergillaceae</taxon>
        <taxon>Aspergillus</taxon>
        <taxon>Aspergillus subgen. Fumigati</taxon>
    </lineage>
</organism>
<evidence type="ECO:0000256" key="1">
    <source>
        <dbReference type="ARBA" id="ARBA00004123"/>
    </source>
</evidence>
<protein>
    <recommendedName>
        <fullName evidence="8">Zn(2)-C6 fungal-type domain-containing protein</fullName>
    </recommendedName>
</protein>
<comment type="caution">
    <text evidence="9">The sequence shown here is derived from an EMBL/GenBank/DDBJ whole genome shotgun (WGS) entry which is preliminary data.</text>
</comment>
<evidence type="ECO:0000313" key="11">
    <source>
        <dbReference type="Proteomes" id="UP000630445"/>
    </source>
</evidence>
<feature type="domain" description="Zn(2)-C6 fungal-type" evidence="8">
    <location>
        <begin position="30"/>
        <end position="61"/>
    </location>
</feature>
<dbReference type="AlphaFoldDB" id="A0A8H6P5R9"/>
<feature type="compositionally biased region" description="Low complexity" evidence="7">
    <location>
        <begin position="101"/>
        <end position="112"/>
    </location>
</feature>
<dbReference type="GO" id="GO:0003677">
    <property type="term" value="F:DNA binding"/>
    <property type="evidence" value="ECO:0007669"/>
    <property type="project" value="UniProtKB-KW"/>
</dbReference>
<dbReference type="InterPro" id="IPR007219">
    <property type="entry name" value="XnlR_reg_dom"/>
</dbReference>
<evidence type="ECO:0000313" key="9">
    <source>
        <dbReference type="EMBL" id="KAF7117877.1"/>
    </source>
</evidence>
<keyword evidence="4" id="KW-0238">DNA-binding</keyword>
<evidence type="ECO:0000256" key="6">
    <source>
        <dbReference type="ARBA" id="ARBA00023242"/>
    </source>
</evidence>
<dbReference type="PROSITE" id="PS00463">
    <property type="entry name" value="ZN2_CY6_FUNGAL_1"/>
    <property type="match status" value="1"/>
</dbReference>
<dbReference type="InterPro" id="IPR036864">
    <property type="entry name" value="Zn2-C6_fun-type_DNA-bd_sf"/>
</dbReference>
<feature type="region of interest" description="Disordered" evidence="7">
    <location>
        <begin position="1"/>
        <end position="22"/>
    </location>
</feature>
<dbReference type="CDD" id="cd00067">
    <property type="entry name" value="GAL4"/>
    <property type="match status" value="1"/>
</dbReference>
<evidence type="ECO:0000256" key="7">
    <source>
        <dbReference type="SAM" id="MobiDB-lite"/>
    </source>
</evidence>
<feature type="compositionally biased region" description="Polar residues" evidence="7">
    <location>
        <begin position="665"/>
        <end position="680"/>
    </location>
</feature>
<dbReference type="GO" id="GO:0008270">
    <property type="term" value="F:zinc ion binding"/>
    <property type="evidence" value="ECO:0007669"/>
    <property type="project" value="InterPro"/>
</dbReference>
<dbReference type="OrthoDB" id="5431381at2759"/>
<dbReference type="Proteomes" id="UP000662466">
    <property type="component" value="Unassembled WGS sequence"/>
</dbReference>
<dbReference type="InterPro" id="IPR001138">
    <property type="entry name" value="Zn2Cys6_DnaBD"/>
</dbReference>
<dbReference type="PANTHER" id="PTHR31001">
    <property type="entry name" value="UNCHARACTERIZED TRANSCRIPTIONAL REGULATORY PROTEIN"/>
    <property type="match status" value="1"/>
</dbReference>
<accession>A0A8H6P5R9</accession>